<dbReference type="Pfam" id="PF00456">
    <property type="entry name" value="Transketolase_N"/>
    <property type="match status" value="1"/>
</dbReference>
<protein>
    <submittedName>
        <fullName evidence="2">Transketolase</fullName>
    </submittedName>
</protein>
<evidence type="ECO:0000259" key="1">
    <source>
        <dbReference type="Pfam" id="PF00456"/>
    </source>
</evidence>
<dbReference type="AlphaFoldDB" id="A0AAE4G6S7"/>
<sequence>MAQDITALKKTASQLRGRIIENAHRTQTPHLGSCLSCVDILTAAYFGTLRIDPSKPADPLRDRFILSKGHGAAALFQVLALRGFYPISMLDDYGKDGGIFAEHPPTPDHLPGIEAATGSLGHGLPIGLGMALAGRIQQQRYDVTVLLGDGECNEGSVWEAAMMAAAQRTGNLMVLVDFNKWQATGRSEEVLALNPLVDKWRAFGWDAMEIDGHDMATLVEIMGRPRAPEGKPIAVVAHTVKGKGVSFMEDDNNWHYRIPNADEVAAAYQELGVQA</sequence>
<dbReference type="SUPFAM" id="SSF52518">
    <property type="entry name" value="Thiamin diphosphate-binding fold (THDP-binding)"/>
    <property type="match status" value="1"/>
</dbReference>
<accession>A0AAE4G6S7</accession>
<evidence type="ECO:0000313" key="2">
    <source>
        <dbReference type="EMBL" id="MDT0336872.1"/>
    </source>
</evidence>
<name>A0AAE4G6S7_9BURK</name>
<dbReference type="RefSeq" id="WP_034331010.1">
    <property type="nucleotide sequence ID" value="NZ_JAVLSM010000004.1"/>
</dbReference>
<reference evidence="2" key="1">
    <citation type="submission" date="2023-02" db="EMBL/GenBank/DDBJ databases">
        <title>Description of Herbaspirillum huttiense subsp. nephrolepsisexaltata and Herbaspirillum huttiense subsp. lycopersicon.</title>
        <authorList>
            <person name="Poudel M."/>
            <person name="Sharma A."/>
            <person name="Goss E."/>
            <person name="Tapia J.H."/>
            <person name="Harmon C.M."/>
            <person name="Jones J.B."/>
        </authorList>
    </citation>
    <scope>NUCLEOTIDE SEQUENCE</scope>
    <source>
        <strain evidence="2">NC40101</strain>
    </source>
</reference>
<proteinExistence type="predicted"/>
<feature type="domain" description="Transketolase N-terminal" evidence="1">
    <location>
        <begin position="10"/>
        <end position="274"/>
    </location>
</feature>
<comment type="caution">
    <text evidence="2">The sequence shown here is derived from an EMBL/GenBank/DDBJ whole genome shotgun (WGS) entry which is preliminary data.</text>
</comment>
<dbReference type="PANTHER" id="PTHR47514">
    <property type="entry name" value="TRANSKETOLASE N-TERMINAL SECTION-RELATED"/>
    <property type="match status" value="1"/>
</dbReference>
<dbReference type="EMBL" id="JAVRAA010000003">
    <property type="protein sequence ID" value="MDT0336872.1"/>
    <property type="molecule type" value="Genomic_DNA"/>
</dbReference>
<dbReference type="InterPro" id="IPR005474">
    <property type="entry name" value="Transketolase_N"/>
</dbReference>
<dbReference type="InterPro" id="IPR029061">
    <property type="entry name" value="THDP-binding"/>
</dbReference>
<organism evidence="2">
    <name type="scientific">Herbaspirillum huttiense subsp. nephrolepidis</name>
    <dbReference type="NCBI Taxonomy" id="3075126"/>
    <lineage>
        <taxon>Bacteria</taxon>
        <taxon>Pseudomonadati</taxon>
        <taxon>Pseudomonadota</taxon>
        <taxon>Betaproteobacteria</taxon>
        <taxon>Burkholderiales</taxon>
        <taxon>Oxalobacteraceae</taxon>
        <taxon>Herbaspirillum</taxon>
    </lineage>
</organism>
<gene>
    <name evidence="2" type="ORF">RJN63_08540</name>
</gene>
<dbReference type="PANTHER" id="PTHR47514:SF2">
    <property type="entry name" value="TRANSKETOLASE"/>
    <property type="match status" value="1"/>
</dbReference>
<dbReference type="CDD" id="cd02012">
    <property type="entry name" value="TPP_TK"/>
    <property type="match status" value="1"/>
</dbReference>
<dbReference type="Gene3D" id="3.40.50.970">
    <property type="match status" value="1"/>
</dbReference>